<keyword evidence="1 2" id="KW-0812">Transmembrane</keyword>
<name>A0AA47NNT2_MERPO</name>
<dbReference type="Pfam" id="PF09777">
    <property type="entry name" value="OSTMP1"/>
    <property type="match status" value="1"/>
</dbReference>
<dbReference type="EMBL" id="JAOPHQ010006569">
    <property type="protein sequence ID" value="KAK0131107.1"/>
    <property type="molecule type" value="Genomic_DNA"/>
</dbReference>
<keyword evidence="3" id="KW-1185">Reference proteome</keyword>
<protein>
    <submittedName>
        <fullName evidence="2">Osteopetrosis-associated transmembrane protein 1</fullName>
    </submittedName>
</protein>
<proteinExistence type="predicted"/>
<evidence type="ECO:0000313" key="3">
    <source>
        <dbReference type="Proteomes" id="UP001174136"/>
    </source>
</evidence>
<dbReference type="PANTHER" id="PTHR15644:SF2">
    <property type="entry name" value="OSTEOPETROSIS-ASSOCIATED TRANSMEMBRANE PROTEIN 1"/>
    <property type="match status" value="1"/>
</dbReference>
<reference evidence="2" key="1">
    <citation type="journal article" date="2023" name="Front. Mar. Sci.">
        <title>A new Merluccius polli reference genome to investigate the effects of global change in West African waters.</title>
        <authorList>
            <person name="Mateo J.L."/>
            <person name="Blanco-Fernandez C."/>
            <person name="Garcia-Vazquez E."/>
            <person name="Machado-Schiaffino G."/>
        </authorList>
    </citation>
    <scope>NUCLEOTIDE SEQUENCE</scope>
    <source>
        <strain evidence="2">C29</strain>
        <tissue evidence="2">Fin</tissue>
    </source>
</reference>
<comment type="caution">
    <text evidence="2">The sequence shown here is derived from an EMBL/GenBank/DDBJ whole genome shotgun (WGS) entry which is preliminary data.</text>
</comment>
<sequence>MKINNKEASSRRPGGAAICTWDYIASTMPLCKTTSTLLVLSVVSLCVSDGDVVHVSGPDDTARQQQPVFVPAAGSSSRLSLLAAYPEDLEISEYCLHLRRIFQDRYVSYVTCLVPSSRPVKLCLNCLEGFARLSEIYTNISNDQMGPGNCSDSLLRSDRLMLMFRLYVDQKHIWEKSACDKCVIQDLRIPTNDTLYFMNELNQTLSCFEKYQQGNYSDLCRLCKSKYESLSGQYGLMEKNKHLCIDIEDAMNMTRRLWSKNYNCIYPREETIPVIAVSCFMLFLPIIFYLSSYLHSEQKKLKLIHRE</sequence>
<dbReference type="PANTHER" id="PTHR15644">
    <property type="entry name" value="OSTEOPETROSIS ASSOCIATED TRANSMEMBRANE PROTEIN 1"/>
    <property type="match status" value="1"/>
</dbReference>
<organism evidence="2 3">
    <name type="scientific">Merluccius polli</name>
    <name type="common">Benguela hake</name>
    <name type="synonym">Merluccius cadenati</name>
    <dbReference type="NCBI Taxonomy" id="89951"/>
    <lineage>
        <taxon>Eukaryota</taxon>
        <taxon>Metazoa</taxon>
        <taxon>Chordata</taxon>
        <taxon>Craniata</taxon>
        <taxon>Vertebrata</taxon>
        <taxon>Euteleostomi</taxon>
        <taxon>Actinopterygii</taxon>
        <taxon>Neopterygii</taxon>
        <taxon>Teleostei</taxon>
        <taxon>Neoteleostei</taxon>
        <taxon>Acanthomorphata</taxon>
        <taxon>Zeiogadaria</taxon>
        <taxon>Gadariae</taxon>
        <taxon>Gadiformes</taxon>
        <taxon>Gadoidei</taxon>
        <taxon>Merlucciidae</taxon>
        <taxon>Merluccius</taxon>
    </lineage>
</organism>
<evidence type="ECO:0000313" key="2">
    <source>
        <dbReference type="EMBL" id="KAK0131107.1"/>
    </source>
</evidence>
<evidence type="ECO:0000256" key="1">
    <source>
        <dbReference type="SAM" id="Phobius"/>
    </source>
</evidence>
<dbReference type="AlphaFoldDB" id="A0AA47NNT2"/>
<feature type="transmembrane region" description="Helical" evidence="1">
    <location>
        <begin position="272"/>
        <end position="294"/>
    </location>
</feature>
<gene>
    <name evidence="2" type="primary">OSTM1</name>
    <name evidence="2" type="ORF">N1851_034205</name>
</gene>
<accession>A0AA47NNT2</accession>
<keyword evidence="1" id="KW-0472">Membrane</keyword>
<dbReference type="GO" id="GO:0005829">
    <property type="term" value="C:cytosol"/>
    <property type="evidence" value="ECO:0007669"/>
    <property type="project" value="TreeGrafter"/>
</dbReference>
<dbReference type="InterPro" id="IPR019172">
    <property type="entry name" value="Osteopetrosis-assoc_TM_1"/>
</dbReference>
<dbReference type="Proteomes" id="UP001174136">
    <property type="component" value="Unassembled WGS sequence"/>
</dbReference>
<keyword evidence="1" id="KW-1133">Transmembrane helix</keyword>